<comment type="function">
    <text evidence="2">Involved in fatty acylation of protoxin at internal lysine residues, thereby converting it to the active toxin.</text>
</comment>
<dbReference type="Proteomes" id="UP001288620">
    <property type="component" value="Unassembled WGS sequence"/>
</dbReference>
<evidence type="ECO:0000313" key="5">
    <source>
        <dbReference type="Proteomes" id="UP001288620"/>
    </source>
</evidence>
<proteinExistence type="inferred from homology"/>
<protein>
    <recommendedName>
        <fullName evidence="2">RTX toxin-activating lysine-acyltransferase</fullName>
        <ecNumber evidence="2">2.3.1.-</ecNumber>
    </recommendedName>
</protein>
<dbReference type="EMBL" id="JAOBTT010000001">
    <property type="protein sequence ID" value="MDZ7277220.1"/>
    <property type="molecule type" value="Genomic_DNA"/>
</dbReference>
<dbReference type="EC" id="2.3.1.-" evidence="2"/>
<accession>A0ABU5LBC5</accession>
<gene>
    <name evidence="4" type="ORF">N4G40_02840</name>
</gene>
<comment type="subcellular location">
    <subcellularLocation>
        <location evidence="2">Cytoplasm</location>
    </subcellularLocation>
</comment>
<keyword evidence="2" id="KW-0808">Transferase</keyword>
<name>A0ABU5LBC5_9GAMM</name>
<keyword evidence="2" id="KW-0204">Cytolysis</keyword>
<dbReference type="PRINTS" id="PR01489">
    <property type="entry name" value="RTXTOXINC"/>
</dbReference>
<reference evidence="5" key="1">
    <citation type="submission" date="2023-07" db="EMBL/GenBank/DDBJ databases">
        <title>Structural and functional analysis of rice phyllospheric bacteria for their antimicrobial properties and defense elicitation against blast disease.</title>
        <authorList>
            <person name="Sahu K.P."/>
            <person name="Asharani P."/>
            <person name="Kumar M."/>
            <person name="Reddy B."/>
            <person name="Kumar A."/>
        </authorList>
    </citation>
    <scope>NUCLEOTIDE SEQUENCE [LARGE SCALE GENOMIC DNA]</scope>
    <source>
        <strain evidence="5">OsEp_Plm_30P10</strain>
    </source>
</reference>
<organism evidence="4 5">
    <name type="scientific">Pantoea eucrina</name>
    <dbReference type="NCBI Taxonomy" id="472693"/>
    <lineage>
        <taxon>Bacteria</taxon>
        <taxon>Pseudomonadati</taxon>
        <taxon>Pseudomonadota</taxon>
        <taxon>Gammaproteobacteria</taxon>
        <taxon>Enterobacterales</taxon>
        <taxon>Erwiniaceae</taxon>
        <taxon>Pantoea</taxon>
    </lineage>
</organism>
<evidence type="ECO:0000256" key="1">
    <source>
        <dbReference type="ARBA" id="ARBA00005686"/>
    </source>
</evidence>
<evidence type="ECO:0000256" key="3">
    <source>
        <dbReference type="SAM" id="MobiDB-lite"/>
    </source>
</evidence>
<comment type="similarity">
    <text evidence="1 2">Belongs to the RTX toxin acyltransferase family.</text>
</comment>
<evidence type="ECO:0000313" key="4">
    <source>
        <dbReference type="EMBL" id="MDZ7277220.1"/>
    </source>
</evidence>
<feature type="region of interest" description="Disordered" evidence="3">
    <location>
        <begin position="160"/>
        <end position="183"/>
    </location>
</feature>
<sequence length="183" mass="21530">MRWRHYHLTAPFLADGNINEAEVFGSAVWLWMHSAQHRDAPLHTLPDLLLPIVKARQFVIASRGDQPVFFLSWMWLDAEAEQRYLTQPAIFTRQQDWQSGDRLWIRDWIAPFGDTPLMRQFVLQELFPHHCFRAQYHRGAERGQRILDFHGSQVSRAAAHQWRQQQPAAVTPSRRLSQGQCHE</sequence>
<dbReference type="InterPro" id="IPR003996">
    <property type="entry name" value="RTX_toxin-activating_protC_bac"/>
</dbReference>
<dbReference type="Pfam" id="PF02794">
    <property type="entry name" value="HlyC"/>
    <property type="match status" value="1"/>
</dbReference>
<feature type="compositionally biased region" description="Polar residues" evidence="3">
    <location>
        <begin position="162"/>
        <end position="183"/>
    </location>
</feature>
<evidence type="ECO:0000256" key="2">
    <source>
        <dbReference type="RuleBase" id="RU368102"/>
    </source>
</evidence>
<keyword evidence="2" id="KW-0963">Cytoplasm</keyword>
<keyword evidence="2" id="KW-0012">Acyltransferase</keyword>
<keyword evidence="5" id="KW-1185">Reference proteome</keyword>
<comment type="caution">
    <text evidence="4">The sequence shown here is derived from an EMBL/GenBank/DDBJ whole genome shotgun (WGS) entry which is preliminary data.</text>
</comment>
<dbReference type="RefSeq" id="WP_322541350.1">
    <property type="nucleotide sequence ID" value="NZ_JAOBTT010000001.1"/>
</dbReference>